<protein>
    <submittedName>
        <fullName evidence="2">Uncharacterized protein</fullName>
    </submittedName>
</protein>
<dbReference type="EMBL" id="BGPR01036964">
    <property type="protein sequence ID" value="GBO12416.1"/>
    <property type="molecule type" value="Genomic_DNA"/>
</dbReference>
<evidence type="ECO:0000313" key="2">
    <source>
        <dbReference type="EMBL" id="GBO12416.1"/>
    </source>
</evidence>
<proteinExistence type="predicted"/>
<name>A0A4Y2UL84_ARAVE</name>
<keyword evidence="1" id="KW-0472">Membrane</keyword>
<feature type="transmembrane region" description="Helical" evidence="1">
    <location>
        <begin position="34"/>
        <end position="58"/>
    </location>
</feature>
<dbReference type="Proteomes" id="UP000499080">
    <property type="component" value="Unassembled WGS sequence"/>
</dbReference>
<evidence type="ECO:0000313" key="3">
    <source>
        <dbReference type="Proteomes" id="UP000499080"/>
    </source>
</evidence>
<keyword evidence="1" id="KW-1133">Transmembrane helix</keyword>
<feature type="transmembrane region" description="Helical" evidence="1">
    <location>
        <begin position="182"/>
        <end position="205"/>
    </location>
</feature>
<reference evidence="2 3" key="1">
    <citation type="journal article" date="2019" name="Sci. Rep.">
        <title>Orb-weaving spider Araneus ventricosus genome elucidates the spidroin gene catalogue.</title>
        <authorList>
            <person name="Kono N."/>
            <person name="Nakamura H."/>
            <person name="Ohtoshi R."/>
            <person name="Moran D.A.P."/>
            <person name="Shinohara A."/>
            <person name="Yoshida Y."/>
            <person name="Fujiwara M."/>
            <person name="Mori M."/>
            <person name="Tomita M."/>
            <person name="Arakawa K."/>
        </authorList>
    </citation>
    <scope>NUCLEOTIDE SEQUENCE [LARGE SCALE GENOMIC DNA]</scope>
</reference>
<accession>A0A4Y2UL84</accession>
<sequence>MFHNSAVFCKTSRNIRLCGQITVMMQLSRRFDSGYGQLFCCTFMSAATFLYACFNCFAKLSRNIRLCGHHRSMQLNEGLSVGVMTMFCNTGVRCHVFICMLTTVSANFVTFSDLWSPSPRCNIHDGFICCYDNVLLRNIWWVRFSRFHMYAHNHISCKLSLLFVTFDLLCRRRCNIHGVSSVISRTMFCQKISVSAAAVFIYVMLTTVSCGKTFRNTSISCGRHRHI</sequence>
<gene>
    <name evidence="2" type="ORF">AVEN_84268_1</name>
</gene>
<evidence type="ECO:0000256" key="1">
    <source>
        <dbReference type="SAM" id="Phobius"/>
    </source>
</evidence>
<dbReference type="AlphaFoldDB" id="A0A4Y2UL84"/>
<organism evidence="2 3">
    <name type="scientific">Araneus ventricosus</name>
    <name type="common">Orbweaver spider</name>
    <name type="synonym">Epeira ventricosa</name>
    <dbReference type="NCBI Taxonomy" id="182803"/>
    <lineage>
        <taxon>Eukaryota</taxon>
        <taxon>Metazoa</taxon>
        <taxon>Ecdysozoa</taxon>
        <taxon>Arthropoda</taxon>
        <taxon>Chelicerata</taxon>
        <taxon>Arachnida</taxon>
        <taxon>Araneae</taxon>
        <taxon>Araneomorphae</taxon>
        <taxon>Entelegynae</taxon>
        <taxon>Araneoidea</taxon>
        <taxon>Araneidae</taxon>
        <taxon>Araneus</taxon>
    </lineage>
</organism>
<comment type="caution">
    <text evidence="2">The sequence shown here is derived from an EMBL/GenBank/DDBJ whole genome shotgun (WGS) entry which is preliminary data.</text>
</comment>
<feature type="transmembrane region" description="Helical" evidence="1">
    <location>
        <begin position="79"/>
        <end position="109"/>
    </location>
</feature>
<keyword evidence="1" id="KW-0812">Transmembrane</keyword>
<keyword evidence="3" id="KW-1185">Reference proteome</keyword>